<dbReference type="AlphaFoldDB" id="A0AAV2GUY9"/>
<evidence type="ECO:0000256" key="1">
    <source>
        <dbReference type="SAM" id="Phobius"/>
    </source>
</evidence>
<evidence type="ECO:0000313" key="3">
    <source>
        <dbReference type="Proteomes" id="UP001497516"/>
    </source>
</evidence>
<organism evidence="2 3">
    <name type="scientific">Linum trigynum</name>
    <dbReference type="NCBI Taxonomy" id="586398"/>
    <lineage>
        <taxon>Eukaryota</taxon>
        <taxon>Viridiplantae</taxon>
        <taxon>Streptophyta</taxon>
        <taxon>Embryophyta</taxon>
        <taxon>Tracheophyta</taxon>
        <taxon>Spermatophyta</taxon>
        <taxon>Magnoliopsida</taxon>
        <taxon>eudicotyledons</taxon>
        <taxon>Gunneridae</taxon>
        <taxon>Pentapetalae</taxon>
        <taxon>rosids</taxon>
        <taxon>fabids</taxon>
        <taxon>Malpighiales</taxon>
        <taxon>Linaceae</taxon>
        <taxon>Linum</taxon>
    </lineage>
</organism>
<sequence>MDRALEEDEVSTRETSLSFLLLSHCPKLGMTTLIEHHHIYQEGSMTVWPWYDKETMQVGLCQATPRSLVEISHETHGRCKPLPPQLRARPGCQFLLQPSFLLQNVVSFLGKDQELFLLHFVILHNFFPHPFSLFSFQHGLESKSSCKVLNKINLHLLTHARLFNARCGMWKGEICHKWTCLIIIITRAHCDNFILLHNVLVAFFILLFFLYGSIKVILNKLCTSLINDLYVLLHALEGLLCFKEKGEVNLGNGVDMKVHLGA</sequence>
<keyword evidence="1" id="KW-0472">Membrane</keyword>
<keyword evidence="3" id="KW-1185">Reference proteome</keyword>
<evidence type="ECO:0000313" key="2">
    <source>
        <dbReference type="EMBL" id="CAL1413638.1"/>
    </source>
</evidence>
<reference evidence="2 3" key="1">
    <citation type="submission" date="2024-04" db="EMBL/GenBank/DDBJ databases">
        <authorList>
            <person name="Fracassetti M."/>
        </authorList>
    </citation>
    <scope>NUCLEOTIDE SEQUENCE [LARGE SCALE GENOMIC DNA]</scope>
</reference>
<dbReference type="Proteomes" id="UP001497516">
    <property type="component" value="Chromosome 9"/>
</dbReference>
<keyword evidence="1" id="KW-0812">Transmembrane</keyword>
<protein>
    <submittedName>
        <fullName evidence="2">Uncharacterized protein</fullName>
    </submittedName>
</protein>
<feature type="transmembrane region" description="Helical" evidence="1">
    <location>
        <begin position="193"/>
        <end position="211"/>
    </location>
</feature>
<gene>
    <name evidence="2" type="ORF">LTRI10_LOCUS52856</name>
</gene>
<dbReference type="EMBL" id="OZ034822">
    <property type="protein sequence ID" value="CAL1413638.1"/>
    <property type="molecule type" value="Genomic_DNA"/>
</dbReference>
<keyword evidence="1" id="KW-1133">Transmembrane helix</keyword>
<accession>A0AAV2GUY9</accession>
<proteinExistence type="predicted"/>
<name>A0AAV2GUY9_9ROSI</name>